<dbReference type="GO" id="GO:0008270">
    <property type="term" value="F:zinc ion binding"/>
    <property type="evidence" value="ECO:0007669"/>
    <property type="project" value="UniProtKB-KW"/>
</dbReference>
<dbReference type="GO" id="GO:0005634">
    <property type="term" value="C:nucleus"/>
    <property type="evidence" value="ECO:0007669"/>
    <property type="project" value="UniProtKB-SubCell"/>
</dbReference>
<organism evidence="7">
    <name type="scientific">Cyprideis torosa</name>
    <dbReference type="NCBI Taxonomy" id="163714"/>
    <lineage>
        <taxon>Eukaryota</taxon>
        <taxon>Metazoa</taxon>
        <taxon>Ecdysozoa</taxon>
        <taxon>Arthropoda</taxon>
        <taxon>Crustacea</taxon>
        <taxon>Oligostraca</taxon>
        <taxon>Ostracoda</taxon>
        <taxon>Podocopa</taxon>
        <taxon>Podocopida</taxon>
        <taxon>Cytherocopina</taxon>
        <taxon>Cytheroidea</taxon>
        <taxon>Cytherideidae</taxon>
        <taxon>Cyprideis</taxon>
    </lineage>
</organism>
<protein>
    <submittedName>
        <fullName evidence="7">Uncharacterized protein</fullName>
    </submittedName>
</protein>
<comment type="subcellular location">
    <subcellularLocation>
        <location evidence="1">Nucleus</location>
    </subcellularLocation>
</comment>
<keyword evidence="2" id="KW-0479">Metal-binding</keyword>
<dbReference type="InterPro" id="IPR013083">
    <property type="entry name" value="Znf_RING/FYVE/PHD"/>
</dbReference>
<dbReference type="GO" id="GO:0003682">
    <property type="term" value="F:chromatin binding"/>
    <property type="evidence" value="ECO:0007669"/>
    <property type="project" value="UniProtKB-ARBA"/>
</dbReference>
<dbReference type="InterPro" id="IPR013087">
    <property type="entry name" value="Znf_C2H2_type"/>
</dbReference>
<dbReference type="FunFam" id="3.30.160.60:FF:002343">
    <property type="entry name" value="Zinc finger protein 33A"/>
    <property type="match status" value="3"/>
</dbReference>
<dbReference type="SUPFAM" id="SSF57667">
    <property type="entry name" value="beta-beta-alpha zinc fingers"/>
    <property type="match status" value="4"/>
</dbReference>
<evidence type="ECO:0000256" key="1">
    <source>
        <dbReference type="ARBA" id="ARBA00004123"/>
    </source>
</evidence>
<dbReference type="EMBL" id="OB661816">
    <property type="protein sequence ID" value="CAD7229014.1"/>
    <property type="molecule type" value="Genomic_DNA"/>
</dbReference>
<dbReference type="Gene3D" id="3.30.40.10">
    <property type="entry name" value="Zinc/RING finger domain, C3HC4 (zinc finger)"/>
    <property type="match status" value="1"/>
</dbReference>
<dbReference type="AlphaFoldDB" id="A0A7R8WCE3"/>
<name>A0A7R8WCE3_9CRUS</name>
<dbReference type="InterPro" id="IPR036236">
    <property type="entry name" value="Znf_C2H2_sf"/>
</dbReference>
<gene>
    <name evidence="7" type="ORF">CTOB1V02_LOCUS6887</name>
</gene>
<dbReference type="PROSITE" id="PS50157">
    <property type="entry name" value="ZINC_FINGER_C2H2_2"/>
    <property type="match status" value="5"/>
</dbReference>
<keyword evidence="3" id="KW-0677">Repeat</keyword>
<evidence type="ECO:0000256" key="2">
    <source>
        <dbReference type="ARBA" id="ARBA00022723"/>
    </source>
</evidence>
<dbReference type="PANTHER" id="PTHR23226:SF416">
    <property type="entry name" value="FI01424P"/>
    <property type="match status" value="1"/>
</dbReference>
<dbReference type="PROSITE" id="PS00028">
    <property type="entry name" value="ZINC_FINGER_C2H2_1"/>
    <property type="match status" value="4"/>
</dbReference>
<dbReference type="Pfam" id="PF00096">
    <property type="entry name" value="zf-C2H2"/>
    <property type="match status" value="2"/>
</dbReference>
<sequence>MTTVFEYAEEKCEAGDIEDVIEDLDFDKHAEVVQGCTVYEDNINVRREITQSGTMVDRFGTLIEKDFIEDPDLKDVVEQFQRTASDDPFDIGRMILKPEVVAGNGCEADTVDNDIIENVKEKEPIEDVISNLFSIVRWRGGSSGCALGHHSHDQDSIPVFDVCCWDWDTMSTVVESEEEKYEVRGIEDFEKHDEVVQGCTAYEDNINGRREITQSDTMVDRFGTLIEKDLIEDADLKDVVEQFQRTASDDPFEIARMISKPEVVGGNMCQSDTMDNDIENVFEKEPIEDVGIENDVVEESERAPGSEDDTMTTVLESAEETYEVKDIEDVIEDLDFEKHDEVVQGCTVLEDNINVHTGEIPHHCLDCEKFLTQASHLATHKRVHTGEKSHECPASGKWFARAASSLARRRRLHGGEKPYECAACDKSFSYRSLLERHGMIHTGEKLHVLDSPRSLPLLVLCVVCLAAAERSPHPSLSWPGRVFRACLLFVPARSSSPYFVRRVYALRVLLTNVLCVTSLFFRSSHLGRHRKVHTGEVAHHCPDCEKSLTQASHLATHRRVHTGEKSHGCFDSGKWFARAASSWARRRRLHGGEKPYECAACNKSFSCRSLLEHHRMIHIAEKLRDFP</sequence>
<keyword evidence="4" id="KW-0863">Zinc-finger</keyword>
<dbReference type="GO" id="GO:0000978">
    <property type="term" value="F:RNA polymerase II cis-regulatory region sequence-specific DNA binding"/>
    <property type="evidence" value="ECO:0007669"/>
    <property type="project" value="TreeGrafter"/>
</dbReference>
<keyword evidence="6" id="KW-0539">Nucleus</keyword>
<evidence type="ECO:0000256" key="6">
    <source>
        <dbReference type="ARBA" id="ARBA00023242"/>
    </source>
</evidence>
<dbReference type="PANTHER" id="PTHR23226">
    <property type="entry name" value="ZINC FINGER AND SCAN DOMAIN-CONTAINING"/>
    <property type="match status" value="1"/>
</dbReference>
<evidence type="ECO:0000256" key="5">
    <source>
        <dbReference type="ARBA" id="ARBA00022833"/>
    </source>
</evidence>
<dbReference type="GO" id="GO:0000981">
    <property type="term" value="F:DNA-binding transcription factor activity, RNA polymerase II-specific"/>
    <property type="evidence" value="ECO:0007669"/>
    <property type="project" value="TreeGrafter"/>
</dbReference>
<reference evidence="7" key="1">
    <citation type="submission" date="2020-11" db="EMBL/GenBank/DDBJ databases">
        <authorList>
            <person name="Tran Van P."/>
        </authorList>
    </citation>
    <scope>NUCLEOTIDE SEQUENCE</scope>
</reference>
<dbReference type="SMART" id="SM00355">
    <property type="entry name" value="ZnF_C2H2"/>
    <property type="match status" value="4"/>
</dbReference>
<evidence type="ECO:0000313" key="7">
    <source>
        <dbReference type="EMBL" id="CAD7229014.1"/>
    </source>
</evidence>
<keyword evidence="5" id="KW-0862">Zinc</keyword>
<evidence type="ECO:0000256" key="3">
    <source>
        <dbReference type="ARBA" id="ARBA00022737"/>
    </source>
</evidence>
<dbReference type="Gene3D" id="3.30.160.60">
    <property type="entry name" value="Classic Zinc Finger"/>
    <property type="match status" value="5"/>
</dbReference>
<evidence type="ECO:0000256" key="4">
    <source>
        <dbReference type="ARBA" id="ARBA00022771"/>
    </source>
</evidence>
<proteinExistence type="predicted"/>
<dbReference type="FunFam" id="3.30.160.60:FF:000690">
    <property type="entry name" value="Zinc finger protein 354C"/>
    <property type="match status" value="1"/>
</dbReference>
<accession>A0A7R8WCE3</accession>
<dbReference type="OrthoDB" id="8117402at2759"/>